<dbReference type="InterPro" id="IPR026838">
    <property type="entry name" value="YheC/D"/>
</dbReference>
<comment type="caution">
    <text evidence="1">The sequence shown here is derived from an EMBL/GenBank/DDBJ whole genome shotgun (WGS) entry which is preliminary data.</text>
</comment>
<evidence type="ECO:0000313" key="2">
    <source>
        <dbReference type="Proteomes" id="UP000095255"/>
    </source>
</evidence>
<dbReference type="AlphaFoldDB" id="A0A1E5L928"/>
<dbReference type="Pfam" id="PF14398">
    <property type="entry name" value="ATPgrasp_YheCD"/>
    <property type="match status" value="2"/>
</dbReference>
<dbReference type="SUPFAM" id="SSF56059">
    <property type="entry name" value="Glutathione synthetase ATP-binding domain-like"/>
    <property type="match status" value="1"/>
</dbReference>
<organism evidence="1 2">
    <name type="scientific">Desulfuribacillus stibiiarsenatis</name>
    <dbReference type="NCBI Taxonomy" id="1390249"/>
    <lineage>
        <taxon>Bacteria</taxon>
        <taxon>Bacillati</taxon>
        <taxon>Bacillota</taxon>
        <taxon>Desulfuribacillia</taxon>
        <taxon>Desulfuribacillales</taxon>
        <taxon>Desulfuribacillaceae</taxon>
        <taxon>Desulfuribacillus</taxon>
    </lineage>
</organism>
<dbReference type="EMBL" id="MJAT01000003">
    <property type="protein sequence ID" value="OEH86534.1"/>
    <property type="molecule type" value="Genomic_DNA"/>
</dbReference>
<dbReference type="RefSeq" id="WP_069701129.1">
    <property type="nucleotide sequence ID" value="NZ_MJAT01000003.1"/>
</dbReference>
<gene>
    <name evidence="1" type="ORF">BHU72_13065</name>
</gene>
<name>A0A1E5L928_9FIRM</name>
<evidence type="ECO:0000313" key="1">
    <source>
        <dbReference type="EMBL" id="OEH86534.1"/>
    </source>
</evidence>
<keyword evidence="2" id="KW-1185">Reference proteome</keyword>
<protein>
    <recommendedName>
        <fullName evidence="3">ATP-grasp domain-containing protein</fullName>
    </recommendedName>
</protein>
<accession>A0A1E5L928</accession>
<dbReference type="STRING" id="1390249.BHU72_13065"/>
<proteinExistence type="predicted"/>
<dbReference type="OrthoDB" id="7869153at2"/>
<dbReference type="Proteomes" id="UP000095255">
    <property type="component" value="Unassembled WGS sequence"/>
</dbReference>
<evidence type="ECO:0008006" key="3">
    <source>
        <dbReference type="Google" id="ProtNLM"/>
    </source>
</evidence>
<sequence length="725" mass="82396">MTEIKHVQLRLGTNEYAIIEFADSTIDKFSEGKHIIHVGQKKLLVLVKKSTTKTNSNILYLNQLTFHKLQLPENIVLTLRYEKGVILLGPILGIFTTSDDIEELLRGKADNAFMDLEFRKRGQGLYYFFTTKDICWSTQSVNAYFWDKERRWKRQQFPLPDIIYDSSFGKDAAIESYGLRAKIIENKLDIRVLNDPIVLCIEEVFQHLNSEAIIREHLQPSVPLATFLDNPFILQALLQKTPDLKWNSFETIIKISSEKSTSACAINDDRYLNSKDVIDYCFPYQSSSILEACKALSQQVAKIIEIHFGTILELELDFGIDATGKVWLLRVNSNPSKQSFLLRNNPSVMNRVIQLPILTCFSFAGFIPTITVPTKAYPTFGLAVSKKVWNRIDKNALLKDKALLAQSKGLSFYCFKLSNVNWDHNLVEAYDYNPLLSGWIKKQIPVPDVIQYRGGTPTLEDFNNPTCQGKVFNIQWINATKVFGKWETYKALRFFEKTTAYLPETTLLTLSNLQQYLQKHAFCYIKSNSGKCGYNVFRIERGINGYLCKAGGSMIQIKNFTDLKGLFEFLIRTIGKDGILQQGINLAQMNNCPFDMRVLVQKNGHCEWIVSALNYRIGAPNAVVTNFAAGATDILKIPGEKLLQCCLTWEALTEISLDTVYALESYFGRIGEVGLDIGLDIHGKLWIIEANSRPSSIAYRNATSETRQNIFGMPFDYAIASVQHM</sequence>
<reference evidence="1 2" key="1">
    <citation type="submission" date="2016-09" db="EMBL/GenBank/DDBJ databases">
        <title>Desulfuribacillus arsenicus sp. nov., an obligately anaerobic, dissimilatory arsenic- and antimonate-reducing bacterium isolated from anoxic sediments.</title>
        <authorList>
            <person name="Abin C.A."/>
            <person name="Hollibaugh J.T."/>
        </authorList>
    </citation>
    <scope>NUCLEOTIDE SEQUENCE [LARGE SCALE GENOMIC DNA]</scope>
    <source>
        <strain evidence="1 2">MLFW-2</strain>
    </source>
</reference>